<dbReference type="Pfam" id="PF02579">
    <property type="entry name" value="Nitro_FeMo-Co"/>
    <property type="match status" value="1"/>
</dbReference>
<sequence>MKIAVTYKDGDVFQHFGKTEEFIICRAENGKVSSHTIVNTRGKGHGALAGFLKDMEADVLICGGIGEGARAALAGAGIKLVPGVSGKALEAAEGYAEGTLKFDENAGCNHHHDGRQCGGHGHGGGHSCGA</sequence>
<evidence type="ECO:0000313" key="3">
    <source>
        <dbReference type="Proteomes" id="UP000824090"/>
    </source>
</evidence>
<gene>
    <name evidence="2" type="ORF">IAC50_03965</name>
</gene>
<reference evidence="2" key="1">
    <citation type="submission" date="2020-10" db="EMBL/GenBank/DDBJ databases">
        <authorList>
            <person name="Gilroy R."/>
        </authorList>
    </citation>
    <scope>NUCLEOTIDE SEQUENCE</scope>
    <source>
        <strain evidence="2">ChiHcec3-6078</strain>
    </source>
</reference>
<comment type="caution">
    <text evidence="2">The sequence shown here is derived from an EMBL/GenBank/DDBJ whole genome shotgun (WGS) entry which is preliminary data.</text>
</comment>
<dbReference type="Proteomes" id="UP000824090">
    <property type="component" value="Unassembled WGS sequence"/>
</dbReference>
<dbReference type="PANTHER" id="PTHR42983">
    <property type="entry name" value="DINITROGENASE IRON-MOLYBDENUM COFACTOR PROTEIN-RELATED"/>
    <property type="match status" value="1"/>
</dbReference>
<dbReference type="Gene3D" id="3.30.420.130">
    <property type="entry name" value="Dinitrogenase iron-molybdenum cofactor biosynthesis domain"/>
    <property type="match status" value="1"/>
</dbReference>
<feature type="domain" description="Dinitrogenase iron-molybdenum cofactor biosynthesis" evidence="1">
    <location>
        <begin position="9"/>
        <end position="96"/>
    </location>
</feature>
<organism evidence="2 3">
    <name type="scientific">Candidatus Allocopromorpha excrementigallinarum</name>
    <dbReference type="NCBI Taxonomy" id="2840742"/>
    <lineage>
        <taxon>Bacteria</taxon>
        <taxon>Bacillati</taxon>
        <taxon>Bacillota</taxon>
        <taxon>Clostridia</taxon>
        <taxon>Eubacteriales</taxon>
        <taxon>Eubacteriaceae</taxon>
        <taxon>Eubacteriaceae incertae sedis</taxon>
        <taxon>Candidatus Allocopromorpha</taxon>
    </lineage>
</organism>
<evidence type="ECO:0000259" key="1">
    <source>
        <dbReference type="Pfam" id="PF02579"/>
    </source>
</evidence>
<reference evidence="2" key="2">
    <citation type="journal article" date="2021" name="PeerJ">
        <title>Extensive microbial diversity within the chicken gut microbiome revealed by metagenomics and culture.</title>
        <authorList>
            <person name="Gilroy R."/>
            <person name="Ravi A."/>
            <person name="Getino M."/>
            <person name="Pursley I."/>
            <person name="Horton D.L."/>
            <person name="Alikhan N.F."/>
            <person name="Baker D."/>
            <person name="Gharbi K."/>
            <person name="Hall N."/>
            <person name="Watson M."/>
            <person name="Adriaenssens E.M."/>
            <person name="Foster-Nyarko E."/>
            <person name="Jarju S."/>
            <person name="Secka A."/>
            <person name="Antonio M."/>
            <person name="Oren A."/>
            <person name="Chaudhuri R.R."/>
            <person name="La Ragione R."/>
            <person name="Hildebrand F."/>
            <person name="Pallen M.J."/>
        </authorList>
    </citation>
    <scope>NUCLEOTIDE SEQUENCE</scope>
    <source>
        <strain evidence="2">ChiHcec3-6078</strain>
    </source>
</reference>
<protein>
    <submittedName>
        <fullName evidence="2">NifB/NifX family molybdenum-iron cluster-binding protein</fullName>
    </submittedName>
</protein>
<dbReference type="PANTHER" id="PTHR42983:SF1">
    <property type="entry name" value="IRON-MOLYBDENUM PROTEIN"/>
    <property type="match status" value="1"/>
</dbReference>
<name>A0A9D1L5G5_9FIRM</name>
<dbReference type="InterPro" id="IPR036105">
    <property type="entry name" value="DiNase_FeMo-co_biosyn_sf"/>
</dbReference>
<dbReference type="InterPro" id="IPR003731">
    <property type="entry name" value="Di-Nase_FeMo-co_biosynth"/>
</dbReference>
<proteinExistence type="predicted"/>
<evidence type="ECO:0000313" key="2">
    <source>
        <dbReference type="EMBL" id="HIU25629.1"/>
    </source>
</evidence>
<dbReference type="SUPFAM" id="SSF53146">
    <property type="entry name" value="Nitrogenase accessory factor-like"/>
    <property type="match status" value="1"/>
</dbReference>
<dbReference type="EMBL" id="DVMP01000077">
    <property type="protein sequence ID" value="HIU25629.1"/>
    <property type="molecule type" value="Genomic_DNA"/>
</dbReference>
<dbReference type="AlphaFoldDB" id="A0A9D1L5G5"/>
<accession>A0A9D1L5G5</accession>